<dbReference type="InterPro" id="IPR028976">
    <property type="entry name" value="CheC-like_sf"/>
</dbReference>
<keyword evidence="4" id="KW-1185">Reference proteome</keyword>
<accession>A0A4V2VL68</accession>
<dbReference type="PANTHER" id="PTHR43693:SF1">
    <property type="entry name" value="PROTEIN PHOSPHATASE CHEZ"/>
    <property type="match status" value="1"/>
</dbReference>
<dbReference type="GeneID" id="73795341"/>
<dbReference type="AlphaFoldDB" id="A0A4V2VL68"/>
<protein>
    <submittedName>
        <fullName evidence="3">Chemotaxis protein CheY-P-specific phosphatase CheC</fullName>
    </submittedName>
</protein>
<dbReference type="SUPFAM" id="SSF103039">
    <property type="entry name" value="CheC-like"/>
    <property type="match status" value="1"/>
</dbReference>
<dbReference type="RefSeq" id="WP_008688939.1">
    <property type="nucleotide sequence ID" value="NZ_AP024510.1"/>
</dbReference>
<evidence type="ECO:0000313" key="4">
    <source>
        <dbReference type="Proteomes" id="UP000295773"/>
    </source>
</evidence>
<name>A0A4V2VL68_9FIRM</name>
<evidence type="ECO:0000256" key="1">
    <source>
        <dbReference type="ARBA" id="ARBA00022500"/>
    </source>
</evidence>
<keyword evidence="2" id="KW-0378">Hydrolase</keyword>
<proteinExistence type="predicted"/>
<comment type="caution">
    <text evidence="3">The sequence shown here is derived from an EMBL/GenBank/DDBJ whole genome shotgun (WGS) entry which is preliminary data.</text>
</comment>
<reference evidence="3 4" key="1">
    <citation type="submission" date="2019-03" db="EMBL/GenBank/DDBJ databases">
        <title>Genomic Encyclopedia of Type Strains, Phase IV (KMG-IV): sequencing the most valuable type-strain genomes for metagenomic binning, comparative biology and taxonomic classification.</title>
        <authorList>
            <person name="Goeker M."/>
        </authorList>
    </citation>
    <scope>NUCLEOTIDE SEQUENCE [LARGE SCALE GENOMIC DNA]</scope>
    <source>
        <strain evidence="3 4">DSM 29481</strain>
    </source>
</reference>
<dbReference type="CDD" id="cd17909">
    <property type="entry name" value="CheC_ClassI"/>
    <property type="match status" value="1"/>
</dbReference>
<keyword evidence="1" id="KW-0145">Chemotaxis</keyword>
<gene>
    <name evidence="3" type="ORF">EDD61_103129</name>
</gene>
<evidence type="ECO:0000256" key="2">
    <source>
        <dbReference type="ARBA" id="ARBA00022801"/>
    </source>
</evidence>
<evidence type="ECO:0000313" key="3">
    <source>
        <dbReference type="EMBL" id="TCU62714.1"/>
    </source>
</evidence>
<dbReference type="Proteomes" id="UP000295773">
    <property type="component" value="Unassembled WGS sequence"/>
</dbReference>
<dbReference type="PANTHER" id="PTHR43693">
    <property type="entry name" value="PROTEIN PHOSPHATASE CHEZ"/>
    <property type="match status" value="1"/>
</dbReference>
<dbReference type="EMBL" id="SMBP01000003">
    <property type="protein sequence ID" value="TCU62714.1"/>
    <property type="molecule type" value="Genomic_DNA"/>
</dbReference>
<dbReference type="GO" id="GO:0016787">
    <property type="term" value="F:hydrolase activity"/>
    <property type="evidence" value="ECO:0007669"/>
    <property type="project" value="UniProtKB-KW"/>
</dbReference>
<dbReference type="Gene3D" id="3.40.1550.10">
    <property type="entry name" value="CheC-like"/>
    <property type="match status" value="1"/>
</dbReference>
<sequence>MENNSYLLETLKEFGNISGGNAAASLALLMDTQVYLSVSKVDKMTQLDLKTNDLRVEEHMISILLPFDGDMEGMLLFLLNQTFAQTYLKKVMQRDVCAYQLQEQELKMLEETASIMASAFMEGIASYLKYAIRIQQPSITMDMKGSILNEVLTMAVQDQHQALRISRSFWVSSCETPNELIFLVKGNSVDKLCASLEVSR</sequence>
<organism evidence="3 4">
    <name type="scientific">Longicatena caecimuris</name>
    <dbReference type="NCBI Taxonomy" id="1796635"/>
    <lineage>
        <taxon>Bacteria</taxon>
        <taxon>Bacillati</taxon>
        <taxon>Bacillota</taxon>
        <taxon>Erysipelotrichia</taxon>
        <taxon>Erysipelotrichales</taxon>
        <taxon>Erysipelotrichaceae</taxon>
        <taxon>Longicatena</taxon>
    </lineage>
</organism>
<dbReference type="InterPro" id="IPR050992">
    <property type="entry name" value="CheZ_family_phosphatases"/>
</dbReference>
<dbReference type="GO" id="GO:0006935">
    <property type="term" value="P:chemotaxis"/>
    <property type="evidence" value="ECO:0007669"/>
    <property type="project" value="UniProtKB-KW"/>
</dbReference>